<dbReference type="Pfam" id="PF06537">
    <property type="entry name" value="DHOR"/>
    <property type="match status" value="1"/>
</dbReference>
<reference evidence="3 4" key="1">
    <citation type="journal article" date="2023" name="ISME J.">
        <title>Cultivation and genomic characterization of novel and ubiquitous marine nitrite-oxidizing bacteria from the Nitrospirales.</title>
        <authorList>
            <person name="Mueller A.J."/>
            <person name="Daebeler A."/>
            <person name="Herbold C.W."/>
            <person name="Kirkegaard R.H."/>
            <person name="Daims H."/>
        </authorList>
    </citation>
    <scope>NUCLEOTIDE SEQUENCE [LARGE SCALE GENOMIC DNA]</scope>
    <source>
        <strain evidence="3 4">EB</strain>
    </source>
</reference>
<comment type="caution">
    <text evidence="3">The sequence shown here is derived from an EMBL/GenBank/DDBJ whole genome shotgun (WGS) entry which is preliminary data.</text>
</comment>
<feature type="region of interest" description="Disordered" evidence="1">
    <location>
        <begin position="505"/>
        <end position="541"/>
    </location>
</feature>
<dbReference type="EMBL" id="JAQOUE010000001">
    <property type="protein sequence ID" value="MDT7042237.1"/>
    <property type="molecule type" value="Genomic_DNA"/>
</dbReference>
<evidence type="ECO:0000256" key="1">
    <source>
        <dbReference type="SAM" id="MobiDB-lite"/>
    </source>
</evidence>
<feature type="chain" id="PRO_5047258653" evidence="2">
    <location>
        <begin position="29"/>
        <end position="541"/>
    </location>
</feature>
<evidence type="ECO:0000256" key="2">
    <source>
        <dbReference type="SAM" id="SignalP"/>
    </source>
</evidence>
<dbReference type="PANTHER" id="PTHR30600">
    <property type="entry name" value="CYTOCHROME C PEROXIDASE-RELATED"/>
    <property type="match status" value="1"/>
</dbReference>
<name>A0ABU3K733_9BACT</name>
<dbReference type="RefSeq" id="WP_313832613.1">
    <property type="nucleotide sequence ID" value="NZ_JAQOUE010000001.1"/>
</dbReference>
<sequence>MAPATSTPWKSAVFVCALVTLVADPILAQETDVTQTPNAANAGIKKSLEDEIGEGRGDNSIPGSSLYLIQRDPFRSIARGRNLFQRKFTVSQGFGPRTGDGVGDIETELSIGAGLVDSCAGCHGRPRGSAGFGGNVFTRPDSRDAPHLFGLGLVEMLGDEITTDLRNIRSLAIQRAQEQGAPKTLRLKSKGISFGKIIGHPDGTVDTSEVEGVNPDLRVRPFFHHGGTISIREFVVGALNAEMGLEAFDPDLANAAAGQRVVTPSGMVLDGSLDAIEAPPVFSESDDADLDGVANEIPVSLVDHLEFYLLNYFKPGTYQPASSRRTRSDRLEPSSIRKGQRLLENIKCTSCHIPNLTIEKDRRVADVKTVYDRRGVFNQLFATAIPLFTENQDGLGLPSLKSPGGQPFVVENFYSDLKRHDLGPNFYERQFDGSVTKEFVTEPLWGVGSTPTYGHDGRSINLREVILRHGGEAKKSRDRFARLNSGQQGAVLEFLESLVLFGPPDTASNLDPGNPDDPGFPQSGHGSIKLSVLFNDPTDPE</sequence>
<feature type="signal peptide" evidence="2">
    <location>
        <begin position="1"/>
        <end position="28"/>
    </location>
</feature>
<dbReference type="InterPro" id="IPR010538">
    <property type="entry name" value="DHOR"/>
</dbReference>
<dbReference type="PANTHER" id="PTHR30600:SF4">
    <property type="entry name" value="CYTOCHROME C DOMAIN-CONTAINING PROTEIN"/>
    <property type="match status" value="1"/>
</dbReference>
<dbReference type="Proteomes" id="UP001250932">
    <property type="component" value="Unassembled WGS sequence"/>
</dbReference>
<gene>
    <name evidence="3" type="ORF">PPG34_07725</name>
</gene>
<proteinExistence type="predicted"/>
<organism evidence="3 4">
    <name type="scientific">Candidatus Nitronereus thalassa</name>
    <dbReference type="NCBI Taxonomy" id="3020898"/>
    <lineage>
        <taxon>Bacteria</taxon>
        <taxon>Pseudomonadati</taxon>
        <taxon>Nitrospirota</taxon>
        <taxon>Nitrospiria</taxon>
        <taxon>Nitrospirales</taxon>
        <taxon>Nitrospiraceae</taxon>
        <taxon>Candidatus Nitronereus</taxon>
    </lineage>
</organism>
<dbReference type="SUPFAM" id="SSF46626">
    <property type="entry name" value="Cytochrome c"/>
    <property type="match status" value="1"/>
</dbReference>
<evidence type="ECO:0000313" key="3">
    <source>
        <dbReference type="EMBL" id="MDT7042237.1"/>
    </source>
</evidence>
<accession>A0ABU3K733</accession>
<dbReference type="Gene3D" id="1.10.760.10">
    <property type="entry name" value="Cytochrome c-like domain"/>
    <property type="match status" value="1"/>
</dbReference>
<keyword evidence="4" id="KW-1185">Reference proteome</keyword>
<keyword evidence="2" id="KW-0732">Signal</keyword>
<protein>
    <submittedName>
        <fullName evidence="3">Di-heme oxidoredictase family protein</fullName>
    </submittedName>
</protein>
<dbReference type="InterPro" id="IPR036909">
    <property type="entry name" value="Cyt_c-like_dom_sf"/>
</dbReference>
<dbReference type="InterPro" id="IPR051395">
    <property type="entry name" value="Cytochrome_c_Peroxidase/MauG"/>
</dbReference>
<evidence type="ECO:0000313" key="4">
    <source>
        <dbReference type="Proteomes" id="UP001250932"/>
    </source>
</evidence>